<dbReference type="InterPro" id="IPR038081">
    <property type="entry name" value="CalX-like_sf"/>
</dbReference>
<dbReference type="Pfam" id="PF03160">
    <property type="entry name" value="Calx-beta"/>
    <property type="match status" value="1"/>
</dbReference>
<dbReference type="Gene3D" id="3.90.182.10">
    <property type="entry name" value="Toxin - Anthrax Protective Antigen,domain 1"/>
    <property type="match status" value="2"/>
</dbReference>
<dbReference type="PROSITE" id="PS01248">
    <property type="entry name" value="EGF_LAM_1"/>
    <property type="match status" value="1"/>
</dbReference>
<dbReference type="InterPro" id="IPR009030">
    <property type="entry name" value="Growth_fac_rcpt_cys_sf"/>
</dbReference>
<dbReference type="SUPFAM" id="SSF57184">
    <property type="entry name" value="Growth factor receptor domain"/>
    <property type="match status" value="1"/>
</dbReference>
<dbReference type="InterPro" id="IPR011658">
    <property type="entry name" value="PA14_dom"/>
</dbReference>
<keyword evidence="3" id="KW-0106">Calcium</keyword>
<evidence type="ECO:0000256" key="3">
    <source>
        <dbReference type="ARBA" id="ARBA00022837"/>
    </source>
</evidence>
<dbReference type="SMART" id="SM00758">
    <property type="entry name" value="PA14"/>
    <property type="match status" value="2"/>
</dbReference>
<feature type="domain" description="PA14" evidence="6">
    <location>
        <begin position="539"/>
        <end position="697"/>
    </location>
</feature>
<dbReference type="InterPro" id="IPR014756">
    <property type="entry name" value="Ig_E-set"/>
</dbReference>
<feature type="repeat" description="Filamin" evidence="4">
    <location>
        <begin position="871"/>
        <end position="987"/>
    </location>
</feature>
<evidence type="ECO:0000259" key="6">
    <source>
        <dbReference type="PROSITE" id="PS51820"/>
    </source>
</evidence>
<dbReference type="Pfam" id="PF07691">
    <property type="entry name" value="PA14"/>
    <property type="match status" value="2"/>
</dbReference>
<name>A0A8J2WX31_9STRA</name>
<organism evidence="7 8">
    <name type="scientific">Pelagomonas calceolata</name>
    <dbReference type="NCBI Taxonomy" id="35677"/>
    <lineage>
        <taxon>Eukaryota</taxon>
        <taxon>Sar</taxon>
        <taxon>Stramenopiles</taxon>
        <taxon>Ochrophyta</taxon>
        <taxon>Pelagophyceae</taxon>
        <taxon>Pelagomonadales</taxon>
        <taxon>Pelagomonadaceae</taxon>
        <taxon>Pelagomonas</taxon>
    </lineage>
</organism>
<feature type="chain" id="PRO_5035272415" description="PA14 domain-containing protein" evidence="5">
    <location>
        <begin position="23"/>
        <end position="1945"/>
    </location>
</feature>
<dbReference type="OrthoDB" id="205344at2759"/>
<dbReference type="GO" id="GO:0016020">
    <property type="term" value="C:membrane"/>
    <property type="evidence" value="ECO:0007669"/>
    <property type="project" value="InterPro"/>
</dbReference>
<evidence type="ECO:0000256" key="4">
    <source>
        <dbReference type="PROSITE-ProRule" id="PRU00087"/>
    </source>
</evidence>
<gene>
    <name evidence="7" type="ORF">PECAL_3P18820</name>
</gene>
<dbReference type="PROSITE" id="PS51820">
    <property type="entry name" value="PA14"/>
    <property type="match status" value="2"/>
</dbReference>
<sequence>MKGLNFALLSSVFLLWFRSTLAFRLLHRGVDLYDDFTSYEISYVGQANNPDVSTLENVLEGAPSTRTHPRNWAPASGRQICPGMIGPLGANAYYCHAKEFGSCDRRAGVCHCNTGYEGVDCSTCGPTHYRDGNLCYPKRSCPGTIGGRFSLECSGAGICNYSTGKCQCHSSTRTGDCSISECMGFDKLCTACTQSYCVGCVDGYYLDENSRSCHTCAHHSQRCAVCNSNSCLKCVDTTVWSHFQPAKPLLTTLESNFGSAAVYATFEIGSSDEYEQFRVLPNSKPPQLCEQGLSGNSSWSCGDSLREQAPGACGHEGTITWSSTQYSVAEGAKTVRVAIKRSGGGIGVVQVRYMLHHITTAESDIAMSAPYTSSTMLQFDDGVTELSFLLAVHDDRMSEGDETAMIELIRPRGGASLGSQRRALLTVIDDDMNRASAFFSLLRSDCIATAGNASSTVILAHNGRGTQMQMGGDVFLVELEPIFFSTTSHTLTHSPALKLPYTEGSNWEISAMSDMGNGTYFGSWIAKRTGIYKQRAWMLATGGLKGEYHHGSNLMAKRVVDRIDSHVHFMWDSALLQKAYFPPSTFGVDLDFVRWSGHLRPSRTGAYYLHVVLHGSGLGVRLWLDGRVLVDGWRTLTRRHSEISTPALLTAYHLHSIALELRISNNYYSDFAASRGKGVSLEWSAPSMSRALIAPKYLHYSNELKGSPSLVRVASSALSTGNTFAFGSGLSLGEAGRPLAFQVLVVDLFGNRCDDVGLSLPIAAPARPCDAASSRPRALGHRSFLGLKANASLLRSEAAARGGGMFPVAFSIATHAGLARTRHARGAHPTQSGAYQLAVSYESNLTQRWIGVSIHEHADVFGSPFQVKILPARAHARQCSATGQGLHQGTAGAESRFTIQSFDEFRNRVDAGGDVIAVVSKHVRRPVGDLEASRKLSPRRLIVTGNIYDAGNGTYHASVRPVTAGTHKLAVMINGQAIRGSPFSLHVLAGPARGQASTADGLGIQTATVHVLARFLVNVRDQYGNLCVENIDMSLLSCKLDLNADGACNLQFTNGSVLCTYFPTISGSLRLEVAYAGEMIRGSPFLVHVEDGVTSTRSTVAGDGLTRPVAGKTSVFTLAAHDTSINIIDEPPLKWRYNATLTHESYAAPFLRAVITGAHDGIYDFEYNATLAGQYTLLITDTIFGSNISRLSLYVTAGDVDASKCSVEGLGIAMHVHACQVAQIRVSTRDSWGNLHFDEVHRLLAVFVGGGGDNGSKKEERQETLLVNGMHIGPGLYGISYFARISGAHRLHLFLRQPGIDVSVHNMLDPRQVLLVETAAEIDYNWNRRYQESVVQQNDTFRPAGRLANTKFIAIFVAFLQFPRSAEDFLLRCDTDPDARALLKIDGRVIFSSSSTYEGVFSPSPSSLRRDHVFELTYAHASGPMAFVRCSWASKERPELTRIPSASFSRTALVGTSPILFDVIPGFPDGSASRIIRRRQEYQVANWSPVAVFEIRDSCANLRARGGDHPAIYLDAPPEDISTVVTDLKSGLYEALVYVKAVRKYTITAYAWSPQSSSATSSSGQSLMIDAPWTADFVHAAASKHSTLLVGTALVAGVTAGTPAHLILHEHAALSHIDWNKNISVSLKLVQPHGISNVRAWVADSSVRASRSLRRGRLMIRFILCRAGIYQLRVFLNGSILGVPVALQCRSGHMSASWSGVRDEPLGRYIVKARDEFGNSIPVGGEAVRIRAQGSGLATGIAHDSDDGTYFIRHSTFDLNPHRSGSHLMHIDLAHKPSIGRGGGSLMAHYFTDGLNGLPSVVREEFGPLVFDWAQEDIAVGVADYTSIRWTGLLESPESAQFRLELGLLDPDDAARIFIDETVVVETSPGQRRGSGFVYLVRGALHSIIVEFHKSTGPAGISVEWSSPDMAQQPIAACFLYSRWRRLKGSPFQYERLPSLNSSSP</sequence>
<dbReference type="PANTHER" id="PTHR38537:SF8">
    <property type="entry name" value="FILAMIN-A"/>
    <property type="match status" value="1"/>
</dbReference>
<evidence type="ECO:0000256" key="5">
    <source>
        <dbReference type="SAM" id="SignalP"/>
    </source>
</evidence>
<protein>
    <recommendedName>
        <fullName evidence="6">PA14 domain-containing protein</fullName>
    </recommendedName>
</protein>
<reference evidence="7" key="1">
    <citation type="submission" date="2021-11" db="EMBL/GenBank/DDBJ databases">
        <authorList>
            <consortium name="Genoscope - CEA"/>
            <person name="William W."/>
        </authorList>
    </citation>
    <scope>NUCLEOTIDE SEQUENCE</scope>
</reference>
<dbReference type="InterPro" id="IPR013783">
    <property type="entry name" value="Ig-like_fold"/>
</dbReference>
<proteinExistence type="predicted"/>
<dbReference type="InterPro" id="IPR002049">
    <property type="entry name" value="LE_dom"/>
</dbReference>
<dbReference type="GO" id="GO:0007154">
    <property type="term" value="P:cell communication"/>
    <property type="evidence" value="ECO:0007669"/>
    <property type="project" value="InterPro"/>
</dbReference>
<dbReference type="InterPro" id="IPR044801">
    <property type="entry name" value="Filamin"/>
</dbReference>
<dbReference type="EMBL" id="CAKKNE010000003">
    <property type="protein sequence ID" value="CAH0371917.1"/>
    <property type="molecule type" value="Genomic_DNA"/>
</dbReference>
<keyword evidence="2" id="KW-0677">Repeat</keyword>
<dbReference type="CDD" id="cd00055">
    <property type="entry name" value="EGF_Lam"/>
    <property type="match status" value="1"/>
</dbReference>
<dbReference type="PROSITE" id="PS50194">
    <property type="entry name" value="FILAMIN_REPEAT"/>
    <property type="match status" value="2"/>
</dbReference>
<accession>A0A8J2WX31</accession>
<dbReference type="InterPro" id="IPR037524">
    <property type="entry name" value="PA14/GLEYA"/>
</dbReference>
<dbReference type="InterPro" id="IPR001298">
    <property type="entry name" value="Filamin/ABP280_rpt"/>
</dbReference>
<dbReference type="Proteomes" id="UP000789595">
    <property type="component" value="Unassembled WGS sequence"/>
</dbReference>
<dbReference type="Gene3D" id="2.60.40.2030">
    <property type="match status" value="1"/>
</dbReference>
<dbReference type="SUPFAM" id="SSF81296">
    <property type="entry name" value="E set domains"/>
    <property type="match status" value="3"/>
</dbReference>
<evidence type="ECO:0000313" key="7">
    <source>
        <dbReference type="EMBL" id="CAH0371917.1"/>
    </source>
</evidence>
<keyword evidence="8" id="KW-1185">Reference proteome</keyword>
<dbReference type="GO" id="GO:0051015">
    <property type="term" value="F:actin filament binding"/>
    <property type="evidence" value="ECO:0007669"/>
    <property type="project" value="InterPro"/>
</dbReference>
<dbReference type="GO" id="GO:0030036">
    <property type="term" value="P:actin cytoskeleton organization"/>
    <property type="evidence" value="ECO:0007669"/>
    <property type="project" value="InterPro"/>
</dbReference>
<dbReference type="SMART" id="SM00557">
    <property type="entry name" value="IG_FLMN"/>
    <property type="match status" value="2"/>
</dbReference>
<comment type="caution">
    <text evidence="7">The sequence shown here is derived from an EMBL/GenBank/DDBJ whole genome shotgun (WGS) entry which is preliminary data.</text>
</comment>
<dbReference type="Pfam" id="PF00630">
    <property type="entry name" value="Filamin"/>
    <property type="match status" value="2"/>
</dbReference>
<dbReference type="InterPro" id="IPR003644">
    <property type="entry name" value="Calx_beta"/>
</dbReference>
<dbReference type="Gene3D" id="2.60.40.10">
    <property type="entry name" value="Immunoglobulins"/>
    <property type="match status" value="3"/>
</dbReference>
<evidence type="ECO:0000256" key="1">
    <source>
        <dbReference type="ARBA" id="ARBA00022729"/>
    </source>
</evidence>
<dbReference type="SUPFAM" id="SSF141072">
    <property type="entry name" value="CalX-like"/>
    <property type="match status" value="1"/>
</dbReference>
<evidence type="ECO:0000313" key="8">
    <source>
        <dbReference type="Proteomes" id="UP000789595"/>
    </source>
</evidence>
<keyword evidence="1 5" id="KW-0732">Signal</keyword>
<dbReference type="SUPFAM" id="SSF56988">
    <property type="entry name" value="Anthrax protective antigen"/>
    <property type="match status" value="2"/>
</dbReference>
<evidence type="ECO:0000256" key="2">
    <source>
        <dbReference type="ARBA" id="ARBA00022737"/>
    </source>
</evidence>
<dbReference type="InterPro" id="IPR017868">
    <property type="entry name" value="Filamin/ABP280_repeat-like"/>
</dbReference>
<feature type="repeat" description="Filamin" evidence="4">
    <location>
        <begin position="989"/>
        <end position="1089"/>
    </location>
</feature>
<feature type="signal peptide" evidence="5">
    <location>
        <begin position="1"/>
        <end position="22"/>
    </location>
</feature>
<dbReference type="PANTHER" id="PTHR38537">
    <property type="entry name" value="JITTERBUG, ISOFORM N"/>
    <property type="match status" value="1"/>
</dbReference>
<feature type="domain" description="PA14" evidence="6">
    <location>
        <begin position="1780"/>
        <end position="1919"/>
    </location>
</feature>